<dbReference type="AlphaFoldDB" id="A0A8J3F7P2"/>
<dbReference type="Gene3D" id="3.30.470.10">
    <property type="match status" value="1"/>
</dbReference>
<sequence length="284" mass="30215">MDRMDTYWRNGAVDDRAGDADRGERVAGVVEAMRCYHTLIGPAVFRHADHLAHWRERAAAYGIDLPYGDGELRRATLDLIARAKARSCWVRARAARHPGGVDVTISLWRWGGAELGDDGPGPGVRARVIPLERTGYPAPIDAGAHRRAPADATLLDNHASVRGSAGESLFAVRGGVLATAPADRPAPGGVDRATVLDIARDLGHPVVERPLTRADLAAADEVFMTGAAAPVTPLREIDGRAVGAGAAGPVTRAVHGGLVAAYYGYTRRYHHWLDPVPVTVLSAM</sequence>
<dbReference type="GO" id="GO:0046394">
    <property type="term" value="P:carboxylic acid biosynthetic process"/>
    <property type="evidence" value="ECO:0007669"/>
    <property type="project" value="UniProtKB-ARBA"/>
</dbReference>
<evidence type="ECO:0000256" key="1">
    <source>
        <dbReference type="ARBA" id="ARBA00009320"/>
    </source>
</evidence>
<keyword evidence="2" id="KW-0808">Transferase</keyword>
<keyword evidence="3" id="KW-1185">Reference proteome</keyword>
<dbReference type="PANTHER" id="PTHR42743:SF11">
    <property type="entry name" value="AMINODEOXYCHORISMATE LYASE"/>
    <property type="match status" value="1"/>
</dbReference>
<reference evidence="2" key="2">
    <citation type="submission" date="2020-09" db="EMBL/GenBank/DDBJ databases">
        <authorList>
            <person name="Sun Q."/>
            <person name="Ohkuma M."/>
        </authorList>
    </citation>
    <scope>NUCLEOTIDE SEQUENCE</scope>
    <source>
        <strain evidence="2">JCM 3090</strain>
    </source>
</reference>
<dbReference type="InterPro" id="IPR050571">
    <property type="entry name" value="Class-IV_PLP-Dep_Aminotrnsfr"/>
</dbReference>
<comment type="similarity">
    <text evidence="1">Belongs to the class-IV pyridoxal-phosphate-dependent aminotransferase family.</text>
</comment>
<dbReference type="InterPro" id="IPR043132">
    <property type="entry name" value="BCAT-like_C"/>
</dbReference>
<organism evidence="2 3">
    <name type="scientific">Pilimelia anulata</name>
    <dbReference type="NCBI Taxonomy" id="53371"/>
    <lineage>
        <taxon>Bacteria</taxon>
        <taxon>Bacillati</taxon>
        <taxon>Actinomycetota</taxon>
        <taxon>Actinomycetes</taxon>
        <taxon>Micromonosporales</taxon>
        <taxon>Micromonosporaceae</taxon>
        <taxon>Pilimelia</taxon>
    </lineage>
</organism>
<dbReference type="Gene3D" id="3.20.10.10">
    <property type="entry name" value="D-amino Acid Aminotransferase, subunit A, domain 2"/>
    <property type="match status" value="1"/>
</dbReference>
<protein>
    <submittedName>
        <fullName evidence="2">Branched chain amino acid aminotransferase</fullName>
    </submittedName>
</protein>
<keyword evidence="2" id="KW-0032">Aminotransferase</keyword>
<reference evidence="2" key="1">
    <citation type="journal article" date="2014" name="Int. J. Syst. Evol. Microbiol.">
        <title>Complete genome sequence of Corynebacterium casei LMG S-19264T (=DSM 44701T), isolated from a smear-ripened cheese.</title>
        <authorList>
            <consortium name="US DOE Joint Genome Institute (JGI-PGF)"/>
            <person name="Walter F."/>
            <person name="Albersmeier A."/>
            <person name="Kalinowski J."/>
            <person name="Ruckert C."/>
        </authorList>
    </citation>
    <scope>NUCLEOTIDE SEQUENCE</scope>
    <source>
        <strain evidence="2">JCM 3090</strain>
    </source>
</reference>
<dbReference type="EMBL" id="BMQB01000001">
    <property type="protein sequence ID" value="GGJ78775.1"/>
    <property type="molecule type" value="Genomic_DNA"/>
</dbReference>
<dbReference type="InterPro" id="IPR001544">
    <property type="entry name" value="Aminotrans_IV"/>
</dbReference>
<evidence type="ECO:0000313" key="2">
    <source>
        <dbReference type="EMBL" id="GGJ78775.1"/>
    </source>
</evidence>
<dbReference type="Pfam" id="PF01063">
    <property type="entry name" value="Aminotran_4"/>
    <property type="match status" value="1"/>
</dbReference>
<accession>A0A8J3F7P2</accession>
<dbReference type="SUPFAM" id="SSF56752">
    <property type="entry name" value="D-aminoacid aminotransferase-like PLP-dependent enzymes"/>
    <property type="match status" value="1"/>
</dbReference>
<gene>
    <name evidence="2" type="primary">ilvE</name>
    <name evidence="2" type="ORF">GCM10010123_05870</name>
</gene>
<dbReference type="InterPro" id="IPR043131">
    <property type="entry name" value="BCAT-like_N"/>
</dbReference>
<proteinExistence type="inferred from homology"/>
<name>A0A8J3F7P2_9ACTN</name>
<comment type="caution">
    <text evidence="2">The sequence shown here is derived from an EMBL/GenBank/DDBJ whole genome shotgun (WGS) entry which is preliminary data.</text>
</comment>
<dbReference type="PANTHER" id="PTHR42743">
    <property type="entry name" value="AMINO-ACID AMINOTRANSFERASE"/>
    <property type="match status" value="1"/>
</dbReference>
<dbReference type="Proteomes" id="UP000649739">
    <property type="component" value="Unassembled WGS sequence"/>
</dbReference>
<dbReference type="GO" id="GO:0008483">
    <property type="term" value="F:transaminase activity"/>
    <property type="evidence" value="ECO:0007669"/>
    <property type="project" value="UniProtKB-KW"/>
</dbReference>
<evidence type="ECO:0000313" key="3">
    <source>
        <dbReference type="Proteomes" id="UP000649739"/>
    </source>
</evidence>
<dbReference type="RefSeq" id="WP_189168418.1">
    <property type="nucleotide sequence ID" value="NZ_BMQB01000001.1"/>
</dbReference>
<dbReference type="InterPro" id="IPR036038">
    <property type="entry name" value="Aminotransferase-like"/>
</dbReference>